<dbReference type="Proteomes" id="UP000023152">
    <property type="component" value="Unassembled WGS sequence"/>
</dbReference>
<name>X6P0F6_RETFI</name>
<evidence type="ECO:0000313" key="2">
    <source>
        <dbReference type="EMBL" id="ETO31716.1"/>
    </source>
</evidence>
<protein>
    <submittedName>
        <fullName evidence="2">Uncharacterized protein</fullName>
    </submittedName>
</protein>
<dbReference type="EMBL" id="ASPP01004754">
    <property type="protein sequence ID" value="ETO31716.1"/>
    <property type="molecule type" value="Genomic_DNA"/>
</dbReference>
<evidence type="ECO:0000256" key="1">
    <source>
        <dbReference type="SAM" id="MobiDB-lite"/>
    </source>
</evidence>
<proteinExistence type="predicted"/>
<feature type="region of interest" description="Disordered" evidence="1">
    <location>
        <begin position="255"/>
        <end position="284"/>
    </location>
</feature>
<reference evidence="2 3" key="1">
    <citation type="journal article" date="2013" name="Curr. Biol.">
        <title>The Genome of the Foraminiferan Reticulomyxa filosa.</title>
        <authorList>
            <person name="Glockner G."/>
            <person name="Hulsmann N."/>
            <person name="Schleicher M."/>
            <person name="Noegel A.A."/>
            <person name="Eichinger L."/>
            <person name="Gallinger C."/>
            <person name="Pawlowski J."/>
            <person name="Sierra R."/>
            <person name="Euteneuer U."/>
            <person name="Pillet L."/>
            <person name="Moustafa A."/>
            <person name="Platzer M."/>
            <person name="Groth M."/>
            <person name="Szafranski K."/>
            <person name="Schliwa M."/>
        </authorList>
    </citation>
    <scope>NUCLEOTIDE SEQUENCE [LARGE SCALE GENOMIC DNA]</scope>
</reference>
<accession>X6P0F6</accession>
<dbReference type="AlphaFoldDB" id="X6P0F6"/>
<keyword evidence="3" id="KW-1185">Reference proteome</keyword>
<comment type="caution">
    <text evidence="2">The sequence shown here is derived from an EMBL/GenBank/DDBJ whole genome shotgun (WGS) entry which is preliminary data.</text>
</comment>
<organism evidence="2 3">
    <name type="scientific">Reticulomyxa filosa</name>
    <dbReference type="NCBI Taxonomy" id="46433"/>
    <lineage>
        <taxon>Eukaryota</taxon>
        <taxon>Sar</taxon>
        <taxon>Rhizaria</taxon>
        <taxon>Retaria</taxon>
        <taxon>Foraminifera</taxon>
        <taxon>Monothalamids</taxon>
        <taxon>Reticulomyxidae</taxon>
        <taxon>Reticulomyxa</taxon>
    </lineage>
</organism>
<sequence length="326" mass="36669">MKIKKEKKWKEVNELMTEYCEDTHANAMFLYELISDWANEYLHKLSCSNSNNSSNNNNNTNEMSQNGLWMENYLVCCNEKERTRKVLFRCLSNVVCKASFRHPVQKNAWAMTIIAILSTKLLSLCVHCMKWLTSTIVDQNSNTPYLSKDEFRHLVMFLRIEVLEECAELVAWNTDVFKPIFFQLFEALCDDYLPFRGWLFCRICKNGNGGLDKELQIQMVARLRKTTTNTAVLTTASTAVTTTVPSTIIASTNTSTNTVANDNNNSNSNSNSNTNISSNTNNSNNTSNDANGICHINMDVNVEACASMLPSSSSTSVSLTNTCTVN</sequence>
<feature type="non-terminal residue" evidence="2">
    <location>
        <position position="326"/>
    </location>
</feature>
<evidence type="ECO:0000313" key="3">
    <source>
        <dbReference type="Proteomes" id="UP000023152"/>
    </source>
</evidence>
<gene>
    <name evidence="2" type="ORF">RFI_05403</name>
</gene>